<comment type="caution">
    <text evidence="1">The sequence shown here is derived from an EMBL/GenBank/DDBJ whole genome shotgun (WGS) entry which is preliminary data.</text>
</comment>
<protein>
    <submittedName>
        <fullName evidence="1">Uncharacterized protein</fullName>
    </submittedName>
</protein>
<dbReference type="AlphaFoldDB" id="A0AAV4TSQ4"/>
<name>A0AAV4TSQ4_CAEEX</name>
<proteinExistence type="predicted"/>
<keyword evidence="2" id="KW-1185">Reference proteome</keyword>
<reference evidence="1 2" key="1">
    <citation type="submission" date="2021-06" db="EMBL/GenBank/DDBJ databases">
        <title>Caerostris extrusa draft genome.</title>
        <authorList>
            <person name="Kono N."/>
            <person name="Arakawa K."/>
        </authorList>
    </citation>
    <scope>NUCLEOTIDE SEQUENCE [LARGE SCALE GENOMIC DNA]</scope>
</reference>
<evidence type="ECO:0000313" key="1">
    <source>
        <dbReference type="EMBL" id="GIY48854.1"/>
    </source>
</evidence>
<accession>A0AAV4TSQ4</accession>
<gene>
    <name evidence="1" type="ORF">CEXT_466791</name>
</gene>
<sequence>MITIINCQPPRNYEALQNALSCESPINERLAEWRLRRSLQLLQMDGDDPGQGWKHSDGYDYHHQLSAPRNYEVAERFKLRITKNIRTIKERLAEWRLRRSLQLLQMDGDDPGPGYEERKFL</sequence>
<evidence type="ECO:0000313" key="2">
    <source>
        <dbReference type="Proteomes" id="UP001054945"/>
    </source>
</evidence>
<dbReference type="EMBL" id="BPLR01011761">
    <property type="protein sequence ID" value="GIY48854.1"/>
    <property type="molecule type" value="Genomic_DNA"/>
</dbReference>
<organism evidence="1 2">
    <name type="scientific">Caerostris extrusa</name>
    <name type="common">Bark spider</name>
    <name type="synonym">Caerostris bankana</name>
    <dbReference type="NCBI Taxonomy" id="172846"/>
    <lineage>
        <taxon>Eukaryota</taxon>
        <taxon>Metazoa</taxon>
        <taxon>Ecdysozoa</taxon>
        <taxon>Arthropoda</taxon>
        <taxon>Chelicerata</taxon>
        <taxon>Arachnida</taxon>
        <taxon>Araneae</taxon>
        <taxon>Araneomorphae</taxon>
        <taxon>Entelegynae</taxon>
        <taxon>Araneoidea</taxon>
        <taxon>Araneidae</taxon>
        <taxon>Caerostris</taxon>
    </lineage>
</organism>
<dbReference type="Proteomes" id="UP001054945">
    <property type="component" value="Unassembled WGS sequence"/>
</dbReference>